<reference evidence="3" key="2">
    <citation type="journal article" date="2019" name="Genome Biol. Evol.">
        <title>Day and night: Metabolic profiles and evolutionary relationships of six axenic non-marine cyanobacteria.</title>
        <authorList>
            <person name="Will S.E."/>
            <person name="Henke P."/>
            <person name="Boedeker C."/>
            <person name="Huang S."/>
            <person name="Brinkmann H."/>
            <person name="Rohde M."/>
            <person name="Jarek M."/>
            <person name="Friedl T."/>
            <person name="Seufert S."/>
            <person name="Schumacher M."/>
            <person name="Overmann J."/>
            <person name="Neumann-Schaal M."/>
            <person name="Petersen J."/>
        </authorList>
    </citation>
    <scope>NUCLEOTIDE SEQUENCE [LARGE SCALE GENOMIC DNA]</scope>
    <source>
        <strain evidence="3">PCC 7102</strain>
    </source>
</reference>
<reference evidence="3" key="1">
    <citation type="submission" date="2018-12" db="EMBL/GenBank/DDBJ databases">
        <authorList>
            <person name="Will S."/>
            <person name="Neumann-Schaal M."/>
            <person name="Henke P."/>
        </authorList>
    </citation>
    <scope>NUCLEOTIDE SEQUENCE</scope>
    <source>
        <strain evidence="3">PCC 7102</strain>
    </source>
</reference>
<name>A0A3S1CQ95_9CYAN</name>
<dbReference type="AlphaFoldDB" id="A0A3S1CQ95"/>
<organism evidence="3 4">
    <name type="scientific">Dulcicalothrix desertica PCC 7102</name>
    <dbReference type="NCBI Taxonomy" id="232991"/>
    <lineage>
        <taxon>Bacteria</taxon>
        <taxon>Bacillati</taxon>
        <taxon>Cyanobacteriota</taxon>
        <taxon>Cyanophyceae</taxon>
        <taxon>Nostocales</taxon>
        <taxon>Calotrichaceae</taxon>
        <taxon>Dulcicalothrix</taxon>
    </lineage>
</organism>
<dbReference type="RefSeq" id="WP_127080191.1">
    <property type="nucleotide sequence ID" value="NZ_RSCL01000003.1"/>
</dbReference>
<dbReference type="OrthoDB" id="580912at2"/>
<dbReference type="NCBIfam" id="TIGR02231">
    <property type="entry name" value="mucoidy inhibitor MuiA family protein"/>
    <property type="match status" value="1"/>
</dbReference>
<feature type="domain" description="DUF4139" evidence="1">
    <location>
        <begin position="206"/>
        <end position="525"/>
    </location>
</feature>
<dbReference type="InterPro" id="IPR011935">
    <property type="entry name" value="CHP02231"/>
</dbReference>
<gene>
    <name evidence="3" type="ORF">DSM106972_015530</name>
</gene>
<proteinExistence type="predicted"/>
<dbReference type="Pfam" id="PF13600">
    <property type="entry name" value="DUF4140"/>
    <property type="match status" value="1"/>
</dbReference>
<keyword evidence="4" id="KW-1185">Reference proteome</keyword>
<evidence type="ECO:0000259" key="1">
    <source>
        <dbReference type="Pfam" id="PF13598"/>
    </source>
</evidence>
<dbReference type="PANTHER" id="PTHR31005">
    <property type="entry name" value="DUF4139 DOMAIN-CONTAINING PROTEIN"/>
    <property type="match status" value="1"/>
</dbReference>
<evidence type="ECO:0000313" key="3">
    <source>
        <dbReference type="EMBL" id="RUT08385.1"/>
    </source>
</evidence>
<protein>
    <recommendedName>
        <fullName evidence="5">Mucoidy inhibitor MuiA family protein</fullName>
    </recommendedName>
</protein>
<dbReference type="EMBL" id="RSCL01000003">
    <property type="protein sequence ID" value="RUT08385.1"/>
    <property type="molecule type" value="Genomic_DNA"/>
</dbReference>
<dbReference type="InterPro" id="IPR037291">
    <property type="entry name" value="DUF4139"/>
</dbReference>
<dbReference type="PANTHER" id="PTHR31005:SF8">
    <property type="entry name" value="DUF4139 DOMAIN-CONTAINING PROTEIN"/>
    <property type="match status" value="1"/>
</dbReference>
<dbReference type="InterPro" id="IPR025554">
    <property type="entry name" value="DUF4140"/>
</dbReference>
<dbReference type="Pfam" id="PF13598">
    <property type="entry name" value="DUF4139"/>
    <property type="match status" value="1"/>
</dbReference>
<accession>A0A3S1CQ95</accession>
<dbReference type="Proteomes" id="UP000271624">
    <property type="component" value="Unassembled WGS sequence"/>
</dbReference>
<sequence>MRYPSQIIDTEIIAVTVYTDQALVTRQGKIELFGEERELVINNVPVTLDTESVRVGGRGRIVVKVGNVNVERVYATEPLVARVAQITTHIEQLESELSYVQAQLDGLALQARFIEGLREKTEEPFAQSLSRKNLSLSETLDFVNFLGSQYTEYGIATKDSQNRKQEIDKELQALKQQLRQIQTPLPKESFKLTVDIEPAGAGEFELEVTYVVKRAAWAPLYDMRVNSTNKTLSLNYIAEVTQNTGEDWNNVALTLSTAKPGLGTLPPKLEPWYVGIREPRIMPSPAMSAPENARMVRRRAYNLEFRDQDDDEQEDNYIEAEIQQAEVSKEGSVVSFKLNTSTNIPNDGAPHKATIFNNDFPIHFSYIAMPRLVSFAYLQATVRNPTGGATLLPGKANIFRDNVFVGTTQLTNVVPGQEFQLNLGIDESIKIERDLVERQVDKKLIGSNRKITYAYRLILTNLLSQEANLKLSEQIPKSKHEQIKIYLNRCNPQIQLGEMGILEWEFRMAPQSKQELYYQFIIEYPPNLDIVGLNI</sequence>
<comment type="caution">
    <text evidence="3">The sequence shown here is derived from an EMBL/GenBank/DDBJ whole genome shotgun (WGS) entry which is preliminary data.</text>
</comment>
<evidence type="ECO:0008006" key="5">
    <source>
        <dbReference type="Google" id="ProtNLM"/>
    </source>
</evidence>
<evidence type="ECO:0000259" key="2">
    <source>
        <dbReference type="Pfam" id="PF13600"/>
    </source>
</evidence>
<feature type="domain" description="DUF4140" evidence="2">
    <location>
        <begin position="15"/>
        <end position="113"/>
    </location>
</feature>
<evidence type="ECO:0000313" key="4">
    <source>
        <dbReference type="Proteomes" id="UP000271624"/>
    </source>
</evidence>